<evidence type="ECO:0000256" key="16">
    <source>
        <dbReference type="HAMAP-Rule" id="MF_00109"/>
    </source>
</evidence>
<dbReference type="GO" id="GO:0009073">
    <property type="term" value="P:aromatic amino acid family biosynthetic process"/>
    <property type="evidence" value="ECO:0007669"/>
    <property type="project" value="UniProtKB-KW"/>
</dbReference>
<comment type="catalytic activity">
    <reaction evidence="17">
        <text>5-O-(1-carboxyvinyl)-3-phosphoshikimate = chorismate + phosphate</text>
        <dbReference type="Rhea" id="RHEA:21020"/>
        <dbReference type="ChEBI" id="CHEBI:29748"/>
        <dbReference type="ChEBI" id="CHEBI:43474"/>
        <dbReference type="ChEBI" id="CHEBI:57701"/>
        <dbReference type="EC" id="4.2.3.5"/>
    </reaction>
</comment>
<comment type="similarity">
    <text evidence="3 17">Belongs to the chorismate synthase family.</text>
</comment>
<protein>
    <recommendedName>
        <fullName evidence="16 17">Multifunctional fusion protein</fullName>
    </recommendedName>
    <domain>
        <recommendedName>
            <fullName evidence="17">Chorismate synthase</fullName>
            <shortName evidence="17">CS</shortName>
            <ecNumber evidence="17">4.2.3.5</ecNumber>
        </recommendedName>
        <alternativeName>
            <fullName evidence="17">5-enolpyruvylshikimate-3-phosphate phospholyase</fullName>
        </alternativeName>
    </domain>
    <domain>
        <recommendedName>
            <fullName evidence="16">Shikimate kinase</fullName>
            <shortName evidence="16">SK</shortName>
            <ecNumber evidence="16">2.7.1.71</ecNumber>
        </recommendedName>
    </domain>
</protein>
<keyword evidence="7 16" id="KW-0808">Transferase</keyword>
<feature type="binding site" evidence="16">
    <location>
        <begin position="640"/>
        <end position="645"/>
    </location>
    <ligand>
        <name>ATP</name>
        <dbReference type="ChEBI" id="CHEBI:30616"/>
    </ligand>
</feature>
<dbReference type="Pfam" id="PF08501">
    <property type="entry name" value="Shikimate_dh_N"/>
    <property type="match status" value="1"/>
</dbReference>
<evidence type="ECO:0000256" key="2">
    <source>
        <dbReference type="ARBA" id="ARBA00005044"/>
    </source>
</evidence>
<keyword evidence="5 17" id="KW-0285">Flavoprotein</keyword>
<proteinExistence type="inferred from homology"/>
<comment type="cofactor">
    <cofactor evidence="17">
        <name>FMNH2</name>
        <dbReference type="ChEBI" id="CHEBI:57618"/>
    </cofactor>
    <text evidence="17">Reduced FMN (FMNH(2)).</text>
</comment>
<dbReference type="CDD" id="cd07304">
    <property type="entry name" value="Chorismate_synthase"/>
    <property type="match status" value="1"/>
</dbReference>
<evidence type="ECO:0000256" key="1">
    <source>
        <dbReference type="ARBA" id="ARBA00004842"/>
    </source>
</evidence>
<dbReference type="EC" id="4.2.3.5" evidence="17"/>
<comment type="function">
    <text evidence="16">Catalyzes the specific phosphorylation of the 3-hydroxyl group of shikimic acid using ATP as a cosubstrate.</text>
</comment>
<dbReference type="Pfam" id="PF01264">
    <property type="entry name" value="Chorismate_synt"/>
    <property type="match status" value="1"/>
</dbReference>
<comment type="cofactor">
    <cofactor evidence="16">
        <name>Mg(2+)</name>
        <dbReference type="ChEBI" id="CHEBI:18420"/>
    </cofactor>
    <text evidence="16">Binds 1 Mg(2+) ion per subunit.</text>
</comment>
<feature type="binding site" evidence="17">
    <location>
        <begin position="298"/>
        <end position="302"/>
    </location>
    <ligand>
        <name>FMN</name>
        <dbReference type="ChEBI" id="CHEBI:58210"/>
    </ligand>
</feature>
<dbReference type="InterPro" id="IPR000623">
    <property type="entry name" value="Shikimate_kinase/TSH1"/>
</dbReference>
<feature type="binding site" evidence="16">
    <location>
        <position position="743"/>
    </location>
    <ligand>
        <name>ATP</name>
        <dbReference type="ChEBI" id="CHEBI:30616"/>
    </ligand>
</feature>
<evidence type="ECO:0000256" key="18">
    <source>
        <dbReference type="SAM" id="MobiDB-lite"/>
    </source>
</evidence>
<dbReference type="RefSeq" id="WP_154571499.1">
    <property type="nucleotide sequence ID" value="NZ_VUNB01000001.1"/>
</dbReference>
<feature type="binding site" evidence="16">
    <location>
        <position position="688"/>
    </location>
    <ligand>
        <name>substrate</name>
    </ligand>
</feature>
<feature type="binding site" evidence="17">
    <location>
        <position position="283"/>
    </location>
    <ligand>
        <name>FMN</name>
        <dbReference type="ChEBI" id="CHEBI:58210"/>
    </ligand>
</feature>
<dbReference type="PROSITE" id="PS01128">
    <property type="entry name" value="SHIKIMATE_KINASE"/>
    <property type="match status" value="1"/>
</dbReference>
<feature type="domain" description="Shikimate dehydrogenase substrate binding N-terminal" evidence="19">
    <location>
        <begin position="358"/>
        <end position="432"/>
    </location>
</feature>
<evidence type="ECO:0000256" key="5">
    <source>
        <dbReference type="ARBA" id="ARBA00022630"/>
    </source>
</evidence>
<dbReference type="Gene3D" id="3.40.50.10860">
    <property type="entry name" value="Leucine Dehydrogenase, chain A, domain 1"/>
    <property type="match status" value="1"/>
</dbReference>
<comment type="pathway">
    <text evidence="1 16">Metabolic intermediate biosynthesis; chorismate biosynthesis; chorismate from D-erythrose 4-phosphate and phosphoenolpyruvate: step 5/7.</text>
</comment>
<keyword evidence="16" id="KW-0460">Magnesium</keyword>
<accession>A0A6A8M9E8</accession>
<feature type="binding site" evidence="17">
    <location>
        <position position="325"/>
    </location>
    <ligand>
        <name>FMN</name>
        <dbReference type="ChEBI" id="CHEBI:58210"/>
    </ligand>
</feature>
<feature type="binding site" evidence="16">
    <location>
        <position position="662"/>
    </location>
    <ligand>
        <name>substrate</name>
    </ligand>
</feature>
<feature type="binding site" evidence="16">
    <location>
        <position position="710"/>
    </location>
    <ligand>
        <name>substrate</name>
    </ligand>
</feature>
<dbReference type="Gene3D" id="3.40.50.300">
    <property type="entry name" value="P-loop containing nucleotide triphosphate hydrolases"/>
    <property type="match status" value="1"/>
</dbReference>
<keyword evidence="16" id="KW-0479">Metal-binding</keyword>
<keyword evidence="4 17" id="KW-0028">Amino-acid biosynthesis</keyword>
<comment type="subunit">
    <text evidence="17">Homotetramer.</text>
</comment>
<dbReference type="InterPro" id="IPR020541">
    <property type="entry name" value="Chorismate_synthase_CS"/>
</dbReference>
<dbReference type="HAMAP" id="MF_00300">
    <property type="entry name" value="Chorismate_synth"/>
    <property type="match status" value="1"/>
</dbReference>
<evidence type="ECO:0000256" key="11">
    <source>
        <dbReference type="ARBA" id="ARBA00022840"/>
    </source>
</evidence>
<dbReference type="GO" id="GO:0009423">
    <property type="term" value="P:chorismate biosynthetic process"/>
    <property type="evidence" value="ECO:0007669"/>
    <property type="project" value="UniProtKB-UniRule"/>
</dbReference>
<dbReference type="Gene3D" id="3.40.50.720">
    <property type="entry name" value="NAD(P)-binding Rossmann-like Domain"/>
    <property type="match status" value="1"/>
</dbReference>
<evidence type="ECO:0000256" key="14">
    <source>
        <dbReference type="ARBA" id="ARBA00023239"/>
    </source>
</evidence>
<comment type="caution">
    <text evidence="17">Lacks conserved residue(s) required for the propagation of feature annotation.</text>
</comment>
<sequence>MSSVYGDNFRIEIFGESHSKEIGAVISGFPEGEEFDPVVLQSFMDRRSPGKKGGQLRSAASTARNEKDKVIFLSGVEKCSSDGTDSEADSGAVRLRITGEPIKAVIRNENTRSGDYSSFKGQLRPGHADLGAYLKYGTRGLRPGGGQWSGRMTAAMCIPGAIAIQILEKKGVNIETEMKEIGGASDPEEIERILEDCRRNQDSAGGIISCRVSGFPGGVGGAMFQGLEGKISQAVFGVPAVKGIQFGRGFDSARIRGSENNDEFFYERGRIVTHTNNHGGILGGISTGMDIVFDVAIKPIPSISRPQRTVNVISGRNEMIEIKGRHDVCAVPRALPVIEAVTALALLDVLQERQEYALLGNPVSHSLSPVLHSFLGSYGYSSLCLEEGDLERVIRNPKYKGFNVTSPYKRTVINYLDELSPEAGKLQAVNTILRTREGKLIGYNTDVAGHKMNLENTGVPVKGSKVLVLGTGGASAAVAESLKQLKAAQVFMVSRNPSGKKAPEDGPETRFSMIGYEDIRNHLDVNIIINGTPAGMGDKRDKSPMEGYGNFREFKNLDLAEDLIYDPARTKFIQEAEKAGIRTVNGLDMLIGQAVESSRIWAREWGDPHDIRLNDREYLKRIRTELRRNQMNLVLVGMPGSGKSTIAKRIAKITGRELVDTDLVIKEKTGNRPAAIISDPARGEKVLREIETETIKEVCAGRGKVIATGGGSVLKPENRMWLRANSVVIYISRPLSMLSVKNRPLSQGKGVEKLLHERGWIYEKTADIKIHNGHFFGAGEDKENRGKRRNGRNRNEKGKGFVRNSYNRDINSFARYVVRRFDQFIEEGEQNEDTDN</sequence>
<comment type="subcellular location">
    <subcellularLocation>
        <location evidence="16">Cytoplasm</location>
    </subcellularLocation>
</comment>
<dbReference type="EMBL" id="VUNB01000001">
    <property type="protein sequence ID" value="MST68017.1"/>
    <property type="molecule type" value="Genomic_DNA"/>
</dbReference>
<comment type="caution">
    <text evidence="20">The sequence shown here is derived from an EMBL/GenBank/DDBJ whole genome shotgun (WGS) entry which is preliminary data.</text>
</comment>
<dbReference type="CDD" id="cd00464">
    <property type="entry name" value="SK"/>
    <property type="match status" value="1"/>
</dbReference>
<comment type="similarity">
    <text evidence="16">Belongs to the shikimate kinase family.</text>
</comment>
<comment type="function">
    <text evidence="17">Catalyzes the anti-1,4-elimination of the C-3 phosphate and the C-6 proR hydrogen from 5-enolpyruvylshikimate-3-phosphate (EPSP) to yield chorismate, which is the branch point compound that serves as the starting substrate for the three terminal pathways of aromatic amino acid biosynthesis. This reaction introduces a second double bond into the aromatic ring system.</text>
</comment>
<evidence type="ECO:0000256" key="6">
    <source>
        <dbReference type="ARBA" id="ARBA00022643"/>
    </source>
</evidence>
<feature type="binding site" evidence="16">
    <location>
        <position position="758"/>
    </location>
    <ligand>
        <name>substrate</name>
    </ligand>
</feature>
<dbReference type="PROSITE" id="PS00789">
    <property type="entry name" value="CHORISMATE_SYNTHASE_3"/>
    <property type="match status" value="1"/>
</dbReference>
<evidence type="ECO:0000313" key="20">
    <source>
        <dbReference type="EMBL" id="MST68017.1"/>
    </source>
</evidence>
<dbReference type="SUPFAM" id="SSF103263">
    <property type="entry name" value="Chorismate synthase, AroC"/>
    <property type="match status" value="1"/>
</dbReference>
<dbReference type="PRINTS" id="PR01100">
    <property type="entry name" value="SHIKIMTKNASE"/>
</dbReference>
<comment type="subunit">
    <text evidence="16">Monomer.</text>
</comment>
<evidence type="ECO:0000256" key="7">
    <source>
        <dbReference type="ARBA" id="ARBA00022679"/>
    </source>
</evidence>
<dbReference type="GO" id="GO:0000287">
    <property type="term" value="F:magnesium ion binding"/>
    <property type="evidence" value="ECO:0007669"/>
    <property type="project" value="UniProtKB-UniRule"/>
</dbReference>
<evidence type="ECO:0000256" key="8">
    <source>
        <dbReference type="ARBA" id="ARBA00022741"/>
    </source>
</evidence>
<keyword evidence="11 16" id="KW-0067">ATP-binding</keyword>
<feature type="binding site" evidence="17">
    <location>
        <position position="47"/>
    </location>
    <ligand>
        <name>NADP(+)</name>
        <dbReference type="ChEBI" id="CHEBI:58349"/>
    </ligand>
</feature>
<evidence type="ECO:0000259" key="19">
    <source>
        <dbReference type="Pfam" id="PF08501"/>
    </source>
</evidence>
<dbReference type="SUPFAM" id="SSF53223">
    <property type="entry name" value="Aminoacid dehydrogenase-like, N-terminal domain"/>
    <property type="match status" value="1"/>
</dbReference>
<dbReference type="EC" id="2.7.1.71" evidence="16"/>
<comment type="catalytic activity">
    <reaction evidence="15 16">
        <text>shikimate + ATP = 3-phosphoshikimate + ADP + H(+)</text>
        <dbReference type="Rhea" id="RHEA:13121"/>
        <dbReference type="ChEBI" id="CHEBI:15378"/>
        <dbReference type="ChEBI" id="CHEBI:30616"/>
        <dbReference type="ChEBI" id="CHEBI:36208"/>
        <dbReference type="ChEBI" id="CHEBI:145989"/>
        <dbReference type="ChEBI" id="CHEBI:456216"/>
        <dbReference type="EC" id="2.7.1.71"/>
    </reaction>
</comment>
<dbReference type="Gene3D" id="3.60.150.10">
    <property type="entry name" value="Chorismate synthase AroC"/>
    <property type="match status" value="2"/>
</dbReference>
<dbReference type="InterPro" id="IPR013708">
    <property type="entry name" value="Shikimate_DH-bd_N"/>
</dbReference>
<dbReference type="UniPathway" id="UPA00053">
    <property type="reaction ID" value="UER00088"/>
</dbReference>
<dbReference type="GO" id="GO:0004765">
    <property type="term" value="F:shikimate kinase activity"/>
    <property type="evidence" value="ECO:0007669"/>
    <property type="project" value="UniProtKB-UniRule"/>
</dbReference>
<dbReference type="GO" id="GO:0005829">
    <property type="term" value="C:cytosol"/>
    <property type="evidence" value="ECO:0007669"/>
    <property type="project" value="TreeGrafter"/>
</dbReference>
<dbReference type="GO" id="GO:0004764">
    <property type="term" value="F:shikimate 3-dehydrogenase (NADP+) activity"/>
    <property type="evidence" value="ECO:0007669"/>
    <property type="project" value="InterPro"/>
</dbReference>
<evidence type="ECO:0000256" key="13">
    <source>
        <dbReference type="ARBA" id="ARBA00023141"/>
    </source>
</evidence>
<dbReference type="AlphaFoldDB" id="A0A6A8M9E8"/>
<dbReference type="SUPFAM" id="SSF51735">
    <property type="entry name" value="NAD(P)-binding Rossmann-fold domains"/>
    <property type="match status" value="1"/>
</dbReference>
<dbReference type="InterPro" id="IPR035904">
    <property type="entry name" value="Chorismate_synth_AroC_sf"/>
</dbReference>
<name>A0A6A8M9E8_9FIRM</name>
<dbReference type="Pfam" id="PF01202">
    <property type="entry name" value="SKI"/>
    <property type="match status" value="1"/>
</dbReference>
<keyword evidence="12 17" id="KW-0521">NADP</keyword>
<feature type="region of interest" description="Disordered" evidence="18">
    <location>
        <begin position="777"/>
        <end position="802"/>
    </location>
</feature>
<keyword evidence="16" id="KW-0963">Cytoplasm</keyword>
<evidence type="ECO:0000256" key="4">
    <source>
        <dbReference type="ARBA" id="ARBA00022605"/>
    </source>
</evidence>
<keyword evidence="10 17" id="KW-0274">FAD</keyword>
<dbReference type="SUPFAM" id="SSF52540">
    <property type="entry name" value="P-loop containing nucleoside triphosphate hydrolases"/>
    <property type="match status" value="1"/>
</dbReference>
<keyword evidence="9 16" id="KW-0418">Kinase</keyword>
<dbReference type="GO" id="GO:0008652">
    <property type="term" value="P:amino acid biosynthetic process"/>
    <property type="evidence" value="ECO:0007669"/>
    <property type="project" value="UniProtKB-KW"/>
</dbReference>
<evidence type="ECO:0000256" key="10">
    <source>
        <dbReference type="ARBA" id="ARBA00022827"/>
    </source>
</evidence>
<dbReference type="GO" id="GO:0010181">
    <property type="term" value="F:FMN binding"/>
    <property type="evidence" value="ECO:0007669"/>
    <property type="project" value="TreeGrafter"/>
</dbReference>
<evidence type="ECO:0000256" key="9">
    <source>
        <dbReference type="ARBA" id="ARBA00022777"/>
    </source>
</evidence>
<dbReference type="GO" id="GO:0005524">
    <property type="term" value="F:ATP binding"/>
    <property type="evidence" value="ECO:0007669"/>
    <property type="project" value="UniProtKB-UniRule"/>
</dbReference>
<keyword evidence="6 17" id="KW-0288">FMN</keyword>
<evidence type="ECO:0000256" key="15">
    <source>
        <dbReference type="ARBA" id="ARBA00048567"/>
    </source>
</evidence>
<dbReference type="GO" id="GO:0004107">
    <property type="term" value="F:chorismate synthase activity"/>
    <property type="evidence" value="ECO:0007669"/>
    <property type="project" value="UniProtKB-UniRule"/>
</dbReference>
<dbReference type="PANTHER" id="PTHR21085">
    <property type="entry name" value="CHORISMATE SYNTHASE"/>
    <property type="match status" value="1"/>
</dbReference>
<evidence type="ECO:0000256" key="12">
    <source>
        <dbReference type="ARBA" id="ARBA00022857"/>
    </source>
</evidence>
<evidence type="ECO:0000256" key="17">
    <source>
        <dbReference type="HAMAP-Rule" id="MF_00300"/>
    </source>
</evidence>
<evidence type="ECO:0000256" key="3">
    <source>
        <dbReference type="ARBA" id="ARBA00008014"/>
    </source>
</evidence>
<gene>
    <name evidence="17" type="primary">aroC</name>
    <name evidence="16" type="synonym">aroK</name>
    <name evidence="20" type="ORF">FYJ66_00110</name>
</gene>
<keyword evidence="8 16" id="KW-0547">Nucleotide-binding</keyword>
<dbReference type="CDD" id="cd01065">
    <property type="entry name" value="NAD_bind_Shikimate_DH"/>
    <property type="match status" value="1"/>
</dbReference>
<feature type="binding site" evidence="16">
    <location>
        <position position="644"/>
    </location>
    <ligand>
        <name>Mg(2+)</name>
        <dbReference type="ChEBI" id="CHEBI:18420"/>
    </ligand>
</feature>
<dbReference type="InterPro" id="IPR027417">
    <property type="entry name" value="P-loop_NTPase"/>
</dbReference>
<dbReference type="InterPro" id="IPR036291">
    <property type="entry name" value="NAD(P)-bd_dom_sf"/>
</dbReference>
<dbReference type="InterPro" id="IPR023000">
    <property type="entry name" value="Shikimate_kinase_CS"/>
</dbReference>
<dbReference type="InterPro" id="IPR046346">
    <property type="entry name" value="Aminoacid_DH-like_N_sf"/>
</dbReference>
<dbReference type="InterPro" id="IPR000453">
    <property type="entry name" value="Chorismate_synth"/>
</dbReference>
<dbReference type="PANTHER" id="PTHR21085:SF0">
    <property type="entry name" value="CHORISMATE SYNTHASE"/>
    <property type="match status" value="1"/>
</dbReference>
<dbReference type="HAMAP" id="MF_00109">
    <property type="entry name" value="Shikimate_kinase"/>
    <property type="match status" value="1"/>
</dbReference>
<organism evidence="20">
    <name type="scientific">Baileyella intestinalis</name>
    <dbReference type="NCBI Taxonomy" id="2606709"/>
    <lineage>
        <taxon>Bacteria</taxon>
        <taxon>Bacillati</taxon>
        <taxon>Bacillota</taxon>
        <taxon>Clostridia</taxon>
        <taxon>Peptostreptococcales</taxon>
        <taxon>Anaerovoracaceae</taxon>
        <taxon>Baileyella</taxon>
    </lineage>
</organism>
<keyword evidence="14 17" id="KW-0456">Lyase</keyword>
<reference evidence="20" key="1">
    <citation type="submission" date="2019-09" db="EMBL/GenBank/DDBJ databases">
        <title>In-depth cultivation of the pig gut microbiome towards novel bacterial diversity and tailored functional studies.</title>
        <authorList>
            <person name="Wylensek D."/>
            <person name="Hitch T.C.A."/>
            <person name="Clavel T."/>
        </authorList>
    </citation>
    <scope>NUCLEOTIDE SEQUENCE</scope>
    <source>
        <strain evidence="20">RF-744-FAT-WT-3</strain>
    </source>
</reference>
<keyword evidence="13 17" id="KW-0057">Aromatic amino acid biosynthesis</keyword>
<dbReference type="InterPro" id="IPR031322">
    <property type="entry name" value="Shikimate/glucono_kinase"/>
</dbReference>
<comment type="pathway">
    <text evidence="2 17">Metabolic intermediate biosynthesis; chorismate biosynthesis; chorismate from D-erythrose 4-phosphate and phosphoenolpyruvate: step 7/7.</text>
</comment>